<sequence length="143" mass="16454">MANILIFGGVSPLGKNIALAALQRGTYARIRVVDTQVPETAFFQDWERKAFRQVEVLQMNLGYKEEADERLAKVFHLPDQQKWDVVVSAYFDYHLHGKYSEHVELFRRRAWQIAVSAQAYGCGVMIYLMQMGVVKWSPKVSVT</sequence>
<dbReference type="SUPFAM" id="SSF51735">
    <property type="entry name" value="NAD(P)-binding Rossmann-fold domains"/>
    <property type="match status" value="1"/>
</dbReference>
<accession>A0A4V1IXQ7</accession>
<dbReference type="EMBL" id="KZ988590">
    <property type="protein sequence ID" value="RKP11899.1"/>
    <property type="molecule type" value="Genomic_DNA"/>
</dbReference>
<evidence type="ECO:0000313" key="1">
    <source>
        <dbReference type="EMBL" id="RKP11899.1"/>
    </source>
</evidence>
<dbReference type="Proteomes" id="UP000267251">
    <property type="component" value="Unassembled WGS sequence"/>
</dbReference>
<protein>
    <recommendedName>
        <fullName evidence="3">NmrA-like domain-containing protein</fullName>
    </recommendedName>
</protein>
<evidence type="ECO:0000313" key="2">
    <source>
        <dbReference type="Proteomes" id="UP000267251"/>
    </source>
</evidence>
<dbReference type="OrthoDB" id="16464at2759"/>
<evidence type="ECO:0008006" key="3">
    <source>
        <dbReference type="Google" id="ProtNLM"/>
    </source>
</evidence>
<organism evidence="1 2">
    <name type="scientific">Piptocephalis cylindrospora</name>
    <dbReference type="NCBI Taxonomy" id="1907219"/>
    <lineage>
        <taxon>Eukaryota</taxon>
        <taxon>Fungi</taxon>
        <taxon>Fungi incertae sedis</taxon>
        <taxon>Zoopagomycota</taxon>
        <taxon>Zoopagomycotina</taxon>
        <taxon>Zoopagomycetes</taxon>
        <taxon>Zoopagales</taxon>
        <taxon>Piptocephalidaceae</taxon>
        <taxon>Piptocephalis</taxon>
    </lineage>
</organism>
<gene>
    <name evidence="1" type="ORF">BJ684DRAFT_21528</name>
</gene>
<dbReference type="InterPro" id="IPR036291">
    <property type="entry name" value="NAD(P)-bd_dom_sf"/>
</dbReference>
<name>A0A4V1IXQ7_9FUNG</name>
<proteinExistence type="predicted"/>
<dbReference type="AlphaFoldDB" id="A0A4V1IXQ7"/>
<keyword evidence="2" id="KW-1185">Reference proteome</keyword>
<reference evidence="2" key="1">
    <citation type="journal article" date="2018" name="Nat. Microbiol.">
        <title>Leveraging single-cell genomics to expand the fungal tree of life.</title>
        <authorList>
            <person name="Ahrendt S.R."/>
            <person name="Quandt C.A."/>
            <person name="Ciobanu D."/>
            <person name="Clum A."/>
            <person name="Salamov A."/>
            <person name="Andreopoulos B."/>
            <person name="Cheng J.F."/>
            <person name="Woyke T."/>
            <person name="Pelin A."/>
            <person name="Henrissat B."/>
            <person name="Reynolds N.K."/>
            <person name="Benny G.L."/>
            <person name="Smith M.E."/>
            <person name="James T.Y."/>
            <person name="Grigoriev I.V."/>
        </authorList>
    </citation>
    <scope>NUCLEOTIDE SEQUENCE [LARGE SCALE GENOMIC DNA]</scope>
</reference>
<dbReference type="Gene3D" id="3.40.50.720">
    <property type="entry name" value="NAD(P)-binding Rossmann-like Domain"/>
    <property type="match status" value="1"/>
</dbReference>